<dbReference type="InterPro" id="IPR006311">
    <property type="entry name" value="TAT_signal"/>
</dbReference>
<organism evidence="2 3">
    <name type="scientific">Nocardioides mangrovi</name>
    <dbReference type="NCBI Taxonomy" id="2874580"/>
    <lineage>
        <taxon>Bacteria</taxon>
        <taxon>Bacillati</taxon>
        <taxon>Actinomycetota</taxon>
        <taxon>Actinomycetes</taxon>
        <taxon>Propionibacteriales</taxon>
        <taxon>Nocardioidaceae</taxon>
        <taxon>Nocardioides</taxon>
    </lineage>
</organism>
<gene>
    <name evidence="2" type="ORF">K8U61_12200</name>
</gene>
<keyword evidence="3" id="KW-1185">Reference proteome</keyword>
<name>A0ABS7UDK3_9ACTN</name>
<evidence type="ECO:0000256" key="1">
    <source>
        <dbReference type="SAM" id="SignalP"/>
    </source>
</evidence>
<keyword evidence="1" id="KW-0732">Signal</keyword>
<dbReference type="PROSITE" id="PS51318">
    <property type="entry name" value="TAT"/>
    <property type="match status" value="1"/>
</dbReference>
<comment type="caution">
    <text evidence="2">The sequence shown here is derived from an EMBL/GenBank/DDBJ whole genome shotgun (WGS) entry which is preliminary data.</text>
</comment>
<feature type="chain" id="PRO_5045129573" evidence="1">
    <location>
        <begin position="32"/>
        <end position="527"/>
    </location>
</feature>
<evidence type="ECO:0000313" key="2">
    <source>
        <dbReference type="EMBL" id="MBZ5738929.1"/>
    </source>
</evidence>
<dbReference type="Proteomes" id="UP000780875">
    <property type="component" value="Unassembled WGS sequence"/>
</dbReference>
<dbReference type="EMBL" id="JAIQZJ010000006">
    <property type="protein sequence ID" value="MBZ5738929.1"/>
    <property type="molecule type" value="Genomic_DNA"/>
</dbReference>
<dbReference type="Pfam" id="PF08811">
    <property type="entry name" value="DUF1800"/>
    <property type="match status" value="1"/>
</dbReference>
<evidence type="ECO:0000313" key="3">
    <source>
        <dbReference type="Proteomes" id="UP000780875"/>
    </source>
</evidence>
<dbReference type="InterPro" id="IPR014917">
    <property type="entry name" value="DUF1800"/>
</dbReference>
<proteinExistence type="predicted"/>
<reference evidence="2 3" key="1">
    <citation type="submission" date="2021-09" db="EMBL/GenBank/DDBJ databases">
        <title>Whole genome sequence of Nocardioides sp. GBK3QG-3.</title>
        <authorList>
            <person name="Tuo L."/>
        </authorList>
    </citation>
    <scope>NUCLEOTIDE SEQUENCE [LARGE SCALE GENOMIC DNA]</scope>
    <source>
        <strain evidence="2 3">GBK3QG-3</strain>
    </source>
</reference>
<feature type="signal peptide" evidence="1">
    <location>
        <begin position="1"/>
        <end position="31"/>
    </location>
</feature>
<dbReference type="RefSeq" id="WP_224123299.1">
    <property type="nucleotide sequence ID" value="NZ_JAIQZJ010000006.1"/>
</dbReference>
<sequence>MQDRTTRASRRAIVGGIGAVSAVAVASSASAATAGRAATYRPAHYRGGAPLLSAKARHLVGRFSYGVTPALAADVRKAGGALKWFEDQLHPGSIDDHKADGLRSWWSGLSRTATQIWDRQRNSVEGGWEVMADYQRWVLLRRIQSKRQVLEIVTELWENHFNVPAYNDSAWFWRTQYGDTIRAGALGRFDDLLHAVITHPAMLINLDNVSSSADHPNENLGRELLELHTVGRGEYDEDDVKSSARILTGWSADMWTTFDPVYRKKWHWTGPVRVIDFTDDNADTDGRAVTAAYLTYLAHHPATARRVARKLAVKFVSDDPSDALVERLAQVYLDHDTEIRPVLRALVRSAEFAQATGAKVRDPGEDVVAAYRALNVRISKPPQGDAGDGYAANQILWQADGIGTKPFDWPRPDGQPIDNDAWASPSRVLSSMSIHVNLAGGWWPSTGATYRSVGWWMPHYGIRFDLLVDHLSQVVLHRRSTARLLQACCEAVDVQPHDKITKDHGLVRWNWYRLMTTFLDSPDFLTR</sequence>
<protein>
    <submittedName>
        <fullName evidence="2">DUF1800 domain-containing protein</fullName>
    </submittedName>
</protein>
<accession>A0ABS7UDK3</accession>